<dbReference type="InterPro" id="IPR031100">
    <property type="entry name" value="LOG_fam"/>
</dbReference>
<evidence type="ECO:0000313" key="2">
    <source>
        <dbReference type="EMBL" id="QHT33459.1"/>
    </source>
</evidence>
<dbReference type="PANTHER" id="PTHR31223">
    <property type="entry name" value="LOG FAMILY PROTEIN YJL055W"/>
    <property type="match status" value="1"/>
</dbReference>
<keyword evidence="1" id="KW-1133">Transmembrane helix</keyword>
<evidence type="ECO:0000256" key="1">
    <source>
        <dbReference type="SAM" id="Phobius"/>
    </source>
</evidence>
<proteinExistence type="predicted"/>
<feature type="transmembrane region" description="Helical" evidence="1">
    <location>
        <begin position="7"/>
        <end position="27"/>
    </location>
</feature>
<dbReference type="Pfam" id="PF03641">
    <property type="entry name" value="Lysine_decarbox"/>
    <property type="match status" value="1"/>
</dbReference>
<reference evidence="2" key="1">
    <citation type="journal article" date="2020" name="Nature">
        <title>Giant virus diversity and host interactions through global metagenomics.</title>
        <authorList>
            <person name="Schulz F."/>
            <person name="Roux S."/>
            <person name="Paez-Espino D."/>
            <person name="Jungbluth S."/>
            <person name="Walsh D.A."/>
            <person name="Denef V.J."/>
            <person name="McMahon K.D."/>
            <person name="Konstantinidis K.T."/>
            <person name="Eloe-Fadrosh E.A."/>
            <person name="Kyrpides N.C."/>
            <person name="Woyke T."/>
        </authorList>
    </citation>
    <scope>NUCLEOTIDE SEQUENCE</scope>
    <source>
        <strain evidence="2">GVMAG-M-3300009161-36</strain>
    </source>
</reference>
<dbReference type="InterPro" id="IPR005269">
    <property type="entry name" value="LOG"/>
</dbReference>
<accession>A0A6C0EYS3</accession>
<evidence type="ECO:0008006" key="3">
    <source>
        <dbReference type="Google" id="ProtNLM"/>
    </source>
</evidence>
<name>A0A6C0EYS3_9ZZZZ</name>
<dbReference type="GO" id="GO:0016799">
    <property type="term" value="F:hydrolase activity, hydrolyzing N-glycosyl compounds"/>
    <property type="evidence" value="ECO:0007669"/>
    <property type="project" value="TreeGrafter"/>
</dbReference>
<keyword evidence="1" id="KW-0812">Transmembrane</keyword>
<dbReference type="GO" id="GO:0005829">
    <property type="term" value="C:cytosol"/>
    <property type="evidence" value="ECO:0007669"/>
    <property type="project" value="TreeGrafter"/>
</dbReference>
<dbReference type="EMBL" id="MN738968">
    <property type="protein sequence ID" value="QHT33459.1"/>
    <property type="molecule type" value="Genomic_DNA"/>
</dbReference>
<keyword evidence="1" id="KW-0472">Membrane</keyword>
<organism evidence="2">
    <name type="scientific">viral metagenome</name>
    <dbReference type="NCBI Taxonomy" id="1070528"/>
    <lineage>
        <taxon>unclassified sequences</taxon>
        <taxon>metagenomes</taxon>
        <taxon>organismal metagenomes</taxon>
    </lineage>
</organism>
<dbReference type="NCBIfam" id="TIGR00730">
    <property type="entry name" value="Rossman fold protein, TIGR00730 family"/>
    <property type="match status" value="1"/>
</dbReference>
<dbReference type="Gene3D" id="3.40.50.450">
    <property type="match status" value="1"/>
</dbReference>
<protein>
    <recommendedName>
        <fullName evidence="3">Lysine decarboxylase</fullName>
    </recommendedName>
</protein>
<dbReference type="SUPFAM" id="SSF102405">
    <property type="entry name" value="MCP/YpsA-like"/>
    <property type="match status" value="1"/>
</dbReference>
<sequence length="222" mass="25733">MSKNKKNINTIFIIILIVVIITAVYYIKTNYFNLNSNLNFNLNSNKINITIFAASRDNINKEYFKKSEELISKLNEIKNKVNVVYGGSNGGLMREISKYKGNLISSNLKQFVNPSMNDDYVFDNIYDRQQKLVDLGDAYIILPGGYGTHYELLQVLTLNDIGKNKKPIIFYNINHFFDKFINYFEDLSTKGFTDHNLKELNSHFFDNSDEVIQYIKTLTSNL</sequence>
<dbReference type="AlphaFoldDB" id="A0A6C0EYS3"/>
<dbReference type="PANTHER" id="PTHR31223:SF70">
    <property type="entry name" value="LOG FAMILY PROTEIN YJL055W"/>
    <property type="match status" value="1"/>
</dbReference>
<dbReference type="GO" id="GO:0009691">
    <property type="term" value="P:cytokinin biosynthetic process"/>
    <property type="evidence" value="ECO:0007669"/>
    <property type="project" value="InterPro"/>
</dbReference>